<dbReference type="GO" id="GO:0016020">
    <property type="term" value="C:membrane"/>
    <property type="evidence" value="ECO:0007669"/>
    <property type="project" value="InterPro"/>
</dbReference>
<dbReference type="SUPFAM" id="SSF58104">
    <property type="entry name" value="Methyl-accepting chemotaxis protein (MCP) signaling domain"/>
    <property type="match status" value="1"/>
</dbReference>
<dbReference type="GO" id="GO:0007165">
    <property type="term" value="P:signal transduction"/>
    <property type="evidence" value="ECO:0007669"/>
    <property type="project" value="InterPro"/>
</dbReference>
<feature type="transmembrane region" description="Helical" evidence="3">
    <location>
        <begin position="20"/>
        <end position="43"/>
    </location>
</feature>
<protein>
    <submittedName>
        <fullName evidence="5">Methyl-accepting chemotaxis sensor/transducer protein</fullName>
    </submittedName>
</protein>
<keyword evidence="1 3" id="KW-0812">Transmembrane</keyword>
<proteinExistence type="predicted"/>
<evidence type="ECO:0000256" key="2">
    <source>
        <dbReference type="ARBA" id="ARBA00022989"/>
    </source>
</evidence>
<feature type="transmembrane region" description="Helical" evidence="3">
    <location>
        <begin position="209"/>
        <end position="229"/>
    </location>
</feature>
<dbReference type="Gene3D" id="1.10.287.950">
    <property type="entry name" value="Methyl-accepting chemotaxis protein"/>
    <property type="match status" value="1"/>
</dbReference>
<dbReference type="AlphaFoldDB" id="A0A6J4HTP3"/>
<dbReference type="SMART" id="SM00304">
    <property type="entry name" value="HAMP"/>
    <property type="match status" value="1"/>
</dbReference>
<reference evidence="5" key="1">
    <citation type="submission" date="2020-02" db="EMBL/GenBank/DDBJ databases">
        <authorList>
            <person name="Meier V. D."/>
        </authorList>
    </citation>
    <scope>NUCLEOTIDE SEQUENCE</scope>
    <source>
        <strain evidence="5">AVDCRST_MAG52</strain>
    </source>
</reference>
<dbReference type="PANTHER" id="PTHR32089:SF112">
    <property type="entry name" value="LYSOZYME-LIKE PROTEIN-RELATED"/>
    <property type="match status" value="1"/>
</dbReference>
<keyword evidence="2 3" id="KW-1133">Transmembrane helix</keyword>
<dbReference type="Pfam" id="PF00672">
    <property type="entry name" value="HAMP"/>
    <property type="match status" value="1"/>
</dbReference>
<organism evidence="5">
    <name type="scientific">uncultured Blastococcus sp</name>
    <dbReference type="NCBI Taxonomy" id="217144"/>
    <lineage>
        <taxon>Bacteria</taxon>
        <taxon>Bacillati</taxon>
        <taxon>Actinomycetota</taxon>
        <taxon>Actinomycetes</taxon>
        <taxon>Geodermatophilales</taxon>
        <taxon>Geodermatophilaceae</taxon>
        <taxon>Blastococcus</taxon>
        <taxon>environmental samples</taxon>
    </lineage>
</organism>
<evidence type="ECO:0000256" key="1">
    <source>
        <dbReference type="ARBA" id="ARBA00022692"/>
    </source>
</evidence>
<dbReference type="InterPro" id="IPR003660">
    <property type="entry name" value="HAMP_dom"/>
</dbReference>
<dbReference type="PROSITE" id="PS50885">
    <property type="entry name" value="HAMP"/>
    <property type="match status" value="1"/>
</dbReference>
<dbReference type="CDD" id="cd06225">
    <property type="entry name" value="HAMP"/>
    <property type="match status" value="1"/>
</dbReference>
<accession>A0A6J4HTP3</accession>
<keyword evidence="3" id="KW-0472">Membrane</keyword>
<dbReference type="EMBL" id="CADCTN010000069">
    <property type="protein sequence ID" value="CAA9230766.1"/>
    <property type="molecule type" value="Genomic_DNA"/>
</dbReference>
<evidence type="ECO:0000259" key="4">
    <source>
        <dbReference type="PROSITE" id="PS50885"/>
    </source>
</evidence>
<feature type="domain" description="HAMP" evidence="4">
    <location>
        <begin position="230"/>
        <end position="282"/>
    </location>
</feature>
<sequence>MSHNSTNGRPRRGLGVRGSILGVGAAGMAAAITVGAFAISGLGSAGESLEDVSELQGAVSFVQTVETFNADVSGWQIAYALDVRRSSGAEAVQDAEGSNRAGFLDASESLRAHLAAAPAEVLTNEELAVSQQIEAKWGEFFALDEEAVALYAENTPASTDAGDVVVLQRGFDVYFELIDLTTTLRDSLAERTEAAKLAAEDRQERTTQIMVGAIVVGALLVLGVALLVARRITRPLGALMTVATALAAGDLTKTSGVTQNDEVGRTAAALDEALGSLRELMASVVNSADAVAASSEELSASSAQISASAEETTAQSGVVASSAEEVSRNVATVAAGAEEMGASIREIASNAAEASEVAAKAVVAAETTTATVAKLGESSAEIGNV</sequence>
<gene>
    <name evidence="5" type="ORF">AVDCRST_MAG52-973</name>
</gene>
<evidence type="ECO:0000256" key="3">
    <source>
        <dbReference type="SAM" id="Phobius"/>
    </source>
</evidence>
<name>A0A6J4HTP3_9ACTN</name>
<feature type="non-terminal residue" evidence="5">
    <location>
        <position position="385"/>
    </location>
</feature>
<evidence type="ECO:0000313" key="5">
    <source>
        <dbReference type="EMBL" id="CAA9230766.1"/>
    </source>
</evidence>
<dbReference type="PANTHER" id="PTHR32089">
    <property type="entry name" value="METHYL-ACCEPTING CHEMOTAXIS PROTEIN MCPB"/>
    <property type="match status" value="1"/>
</dbReference>